<dbReference type="PATRIC" id="fig|1607817.3.peg.204"/>
<dbReference type="Proteomes" id="UP000033358">
    <property type="component" value="Unassembled WGS sequence"/>
</dbReference>
<accession>A0A0F5MQ60</accession>
<feature type="domain" description="Cytochrome c-type biogenesis protein CcmF C-terminal" evidence="12">
    <location>
        <begin position="459"/>
        <end position="603"/>
    </location>
</feature>
<comment type="similarity">
    <text evidence="2">Belongs to the CcmF/CycK/Ccl1/NrfE/CcsA family.</text>
</comment>
<feature type="domain" description="Cytochrome c-type biogenesis protein CcmF C-terminal" evidence="12">
    <location>
        <begin position="314"/>
        <end position="430"/>
    </location>
</feature>
<evidence type="ECO:0000259" key="11">
    <source>
        <dbReference type="Pfam" id="PF01578"/>
    </source>
</evidence>
<evidence type="ECO:0000256" key="3">
    <source>
        <dbReference type="ARBA" id="ARBA00022475"/>
    </source>
</evidence>
<dbReference type="Pfam" id="PF01578">
    <property type="entry name" value="Cytochrom_C_asm"/>
    <property type="match status" value="1"/>
</dbReference>
<comment type="subcellular location">
    <subcellularLocation>
        <location evidence="1">Cell inner membrane</location>
        <topology evidence="1">Multi-pass membrane protein</topology>
    </subcellularLocation>
</comment>
<dbReference type="NCBIfam" id="NF007691">
    <property type="entry name" value="PRK10369.1"/>
    <property type="match status" value="1"/>
</dbReference>
<name>A0A0F5MQ60_9RICK</name>
<feature type="transmembrane region" description="Helical" evidence="10">
    <location>
        <begin position="584"/>
        <end position="604"/>
    </location>
</feature>
<comment type="function">
    <text evidence="9">Required for the biogenesis of c-type cytochromes. Possible subunit of a heme lyase.</text>
</comment>
<evidence type="ECO:0000256" key="2">
    <source>
        <dbReference type="ARBA" id="ARBA00009186"/>
    </source>
</evidence>
<keyword evidence="5 10" id="KW-0812">Transmembrane</keyword>
<dbReference type="GO" id="GO:0017004">
    <property type="term" value="P:cytochrome complex assembly"/>
    <property type="evidence" value="ECO:0007669"/>
    <property type="project" value="UniProtKB-KW"/>
</dbReference>
<feature type="transmembrane region" description="Helical" evidence="10">
    <location>
        <begin position="463"/>
        <end position="483"/>
    </location>
</feature>
<feature type="domain" description="Cytochrome c assembly protein" evidence="11">
    <location>
        <begin position="89"/>
        <end position="294"/>
    </location>
</feature>
<keyword evidence="6" id="KW-0201">Cytochrome c-type biogenesis</keyword>
<evidence type="ECO:0000313" key="13">
    <source>
        <dbReference type="EMBL" id="KKB96709.1"/>
    </source>
</evidence>
<feature type="transmembrane region" description="Helical" evidence="10">
    <location>
        <begin position="385"/>
        <end position="403"/>
    </location>
</feature>
<evidence type="ECO:0000313" key="14">
    <source>
        <dbReference type="Proteomes" id="UP000033358"/>
    </source>
</evidence>
<dbReference type="PRINTS" id="PR01411">
    <property type="entry name" value="CCMFBIOGNSIS"/>
</dbReference>
<dbReference type="InterPro" id="IPR003567">
    <property type="entry name" value="Cyt_c_biogenesis"/>
</dbReference>
<keyword evidence="4" id="KW-0997">Cell inner membrane</keyword>
<feature type="transmembrane region" description="Helical" evidence="10">
    <location>
        <begin position="311"/>
        <end position="330"/>
    </location>
</feature>
<evidence type="ECO:0000256" key="4">
    <source>
        <dbReference type="ARBA" id="ARBA00022519"/>
    </source>
</evidence>
<evidence type="ECO:0000256" key="6">
    <source>
        <dbReference type="ARBA" id="ARBA00022748"/>
    </source>
</evidence>
<evidence type="ECO:0000256" key="9">
    <source>
        <dbReference type="ARBA" id="ARBA00037230"/>
    </source>
</evidence>
<protein>
    <submittedName>
        <fullName evidence="13">Cytochrome c-type biogenesis protein CcmF</fullName>
    </submittedName>
</protein>
<feature type="transmembrane region" description="Helical" evidence="10">
    <location>
        <begin position="42"/>
        <end position="62"/>
    </location>
</feature>
<keyword evidence="8 10" id="KW-0472">Membrane</keyword>
<sequence length="612" mass="69235">MIPEIGNFSLNIASICCLMTIICPFIKLLGDRNTYAKSVKTLTILQFVFFTLAISILCYSFVVSDLSVLLVAKHSHQLMPLLYKITGLWGNHEGSILLWGWELSLFTLLFSIFGNYKKSFKSDILVLQSLILGFIAFFIISSSNPFVRIFTENISAKGLNPLLQDVGLASHPPLLYAGYVGFSIPYSISIISLLHKNFENHIAKNMRIWALTAWGFLTIGITLGSLWAYRELGWGGFWFWDPVENASLMPWIVGSALIHSLILWQKRSTSINWSILLAIACFCLSLLGTFLVRSNVIVSVHSFATDPTRGIAILEVLAFFAIASITLYSFRYPDLKNNDQQPLISKETFMMLNNIVATTGCFTIIMATLYPIFYQYMTNKSITIGAPYFNSIFIPIIMLNILFASIGTSLNRIKLSISFILQIIIILIISYLISDHSIKSFLCLSASISLLWSMIIRKKISPMVISHLGAAILVIAITIVTSHEQVIEKVMKPDEVIDFYDGKWQIKLEKIDYQYGKNYLIRKAYFKINNSRYLYPETRHYPVEQANTTECAIYSTPKGDLYISIGDYDEKNNQLVVRIQYKPMMSFIWVGGAMLFIGAMLGVYNNSRAKKS</sequence>
<feature type="transmembrane region" description="Helical" evidence="10">
    <location>
        <begin position="271"/>
        <end position="291"/>
    </location>
</feature>
<dbReference type="EMBL" id="JYHA01000029">
    <property type="protein sequence ID" value="KKB96709.1"/>
    <property type="molecule type" value="Genomic_DNA"/>
</dbReference>
<feature type="transmembrane region" description="Helical" evidence="10">
    <location>
        <begin position="415"/>
        <end position="433"/>
    </location>
</feature>
<keyword evidence="3" id="KW-1003">Cell membrane</keyword>
<dbReference type="GO" id="GO:0020037">
    <property type="term" value="F:heme binding"/>
    <property type="evidence" value="ECO:0007669"/>
    <property type="project" value="InterPro"/>
</dbReference>
<reference evidence="13 14" key="1">
    <citation type="submission" date="2015-02" db="EMBL/GenBank/DDBJ databases">
        <title>Single cell genomics of a rare environmental alphaproteobacterium provides unique insights into Rickettsiaceae evolution.</title>
        <authorList>
            <person name="Martijn J."/>
            <person name="Schulz F."/>
            <person name="Zaremba-Niedzwiedzka K."/>
            <person name="Viklund J."/>
            <person name="Stepanauskas R."/>
            <person name="Andersson S.G.E."/>
            <person name="Horn M."/>
            <person name="Guy L."/>
            <person name="Ettema T.J.G."/>
        </authorList>
    </citation>
    <scope>NUCLEOTIDE SEQUENCE [LARGE SCALE GENOMIC DNA]</scope>
    <source>
        <strain evidence="13 14">SCGC AAA041-L04</strain>
    </source>
</reference>
<feature type="transmembrane region" description="Helical" evidence="10">
    <location>
        <begin position="206"/>
        <end position="228"/>
    </location>
</feature>
<comment type="caution">
    <text evidence="13">The sequence shown here is derived from an EMBL/GenBank/DDBJ whole genome shotgun (WGS) entry which is preliminary data.</text>
</comment>
<proteinExistence type="inferred from homology"/>
<dbReference type="PRINTS" id="PR01410">
    <property type="entry name" value="CCBIOGENESIS"/>
</dbReference>
<evidence type="ECO:0000256" key="8">
    <source>
        <dbReference type="ARBA" id="ARBA00023136"/>
    </source>
</evidence>
<dbReference type="GO" id="GO:0015232">
    <property type="term" value="F:heme transmembrane transporter activity"/>
    <property type="evidence" value="ECO:0007669"/>
    <property type="project" value="InterPro"/>
</dbReference>
<feature type="transmembrane region" description="Helical" evidence="10">
    <location>
        <begin position="96"/>
        <end position="113"/>
    </location>
</feature>
<dbReference type="Pfam" id="PF16327">
    <property type="entry name" value="CcmF_C"/>
    <property type="match status" value="2"/>
</dbReference>
<dbReference type="PANTHER" id="PTHR43653">
    <property type="entry name" value="CYTOCHROME C ASSEMBLY PROTEIN-RELATED"/>
    <property type="match status" value="1"/>
</dbReference>
<organism evidence="13 14">
    <name type="scientific">Candidatus Arcanibacter lacustris</name>
    <dbReference type="NCBI Taxonomy" id="1607817"/>
    <lineage>
        <taxon>Bacteria</taxon>
        <taxon>Pseudomonadati</taxon>
        <taxon>Pseudomonadota</taxon>
        <taxon>Alphaproteobacteria</taxon>
        <taxon>Rickettsiales</taxon>
        <taxon>Candidatus Arcanibacter</taxon>
    </lineage>
</organism>
<keyword evidence="14" id="KW-1185">Reference proteome</keyword>
<feature type="transmembrane region" description="Helical" evidence="10">
    <location>
        <begin position="125"/>
        <end position="143"/>
    </location>
</feature>
<feature type="transmembrane region" description="Helical" evidence="10">
    <location>
        <begin position="12"/>
        <end position="30"/>
    </location>
</feature>
<gene>
    <name evidence="13" type="primary">ccmF</name>
    <name evidence="13" type="ORF">SZ25_00203</name>
</gene>
<dbReference type="GO" id="GO:0005886">
    <property type="term" value="C:plasma membrane"/>
    <property type="evidence" value="ECO:0007669"/>
    <property type="project" value="UniProtKB-SubCell"/>
</dbReference>
<dbReference type="InterPro" id="IPR003568">
    <property type="entry name" value="Cyt_c_biogenesis_CcmF"/>
</dbReference>
<feature type="transmembrane region" description="Helical" evidence="10">
    <location>
        <begin position="248"/>
        <end position="264"/>
    </location>
</feature>
<feature type="transmembrane region" description="Helical" evidence="10">
    <location>
        <begin position="351"/>
        <end position="373"/>
    </location>
</feature>
<dbReference type="PANTHER" id="PTHR43653:SF1">
    <property type="entry name" value="CYTOCHROME C-TYPE BIOGENESIS PROTEIN CCMF"/>
    <property type="match status" value="1"/>
</dbReference>
<evidence type="ECO:0000259" key="12">
    <source>
        <dbReference type="Pfam" id="PF16327"/>
    </source>
</evidence>
<keyword evidence="7 10" id="KW-1133">Transmembrane helix</keyword>
<dbReference type="AlphaFoldDB" id="A0A0F5MQ60"/>
<evidence type="ECO:0000256" key="10">
    <source>
        <dbReference type="SAM" id="Phobius"/>
    </source>
</evidence>
<dbReference type="InterPro" id="IPR032523">
    <property type="entry name" value="CcmF_C"/>
</dbReference>
<evidence type="ECO:0000256" key="5">
    <source>
        <dbReference type="ARBA" id="ARBA00022692"/>
    </source>
</evidence>
<evidence type="ECO:0000256" key="1">
    <source>
        <dbReference type="ARBA" id="ARBA00004429"/>
    </source>
</evidence>
<evidence type="ECO:0000256" key="7">
    <source>
        <dbReference type="ARBA" id="ARBA00022989"/>
    </source>
</evidence>
<dbReference type="InterPro" id="IPR002541">
    <property type="entry name" value="Cyt_c_assembly"/>
</dbReference>
<feature type="transmembrane region" description="Helical" evidence="10">
    <location>
        <begin position="174"/>
        <end position="194"/>
    </location>
</feature>